<evidence type="ECO:0000259" key="8">
    <source>
        <dbReference type="PROSITE" id="PS50048"/>
    </source>
</evidence>
<dbReference type="AlphaFoldDB" id="A0A093Y4F7"/>
<keyword evidence="4" id="KW-0238">DNA-binding</keyword>
<dbReference type="CDD" id="cd12148">
    <property type="entry name" value="fungal_TF_MHR"/>
    <property type="match status" value="1"/>
</dbReference>
<dbReference type="GO" id="GO:0005634">
    <property type="term" value="C:nucleus"/>
    <property type="evidence" value="ECO:0007669"/>
    <property type="project" value="UniProtKB-SubCell"/>
</dbReference>
<dbReference type="Pfam" id="PF00172">
    <property type="entry name" value="Zn_clus"/>
    <property type="match status" value="1"/>
</dbReference>
<evidence type="ECO:0000256" key="2">
    <source>
        <dbReference type="ARBA" id="ARBA00022723"/>
    </source>
</evidence>
<dbReference type="InterPro" id="IPR007219">
    <property type="entry name" value="XnlR_reg_dom"/>
</dbReference>
<feature type="region of interest" description="Disordered" evidence="7">
    <location>
        <begin position="62"/>
        <end position="86"/>
    </location>
</feature>
<dbReference type="PANTHER" id="PTHR47338">
    <property type="entry name" value="ZN(II)2CYS6 TRANSCRIPTION FACTOR (EUROFUNG)-RELATED"/>
    <property type="match status" value="1"/>
</dbReference>
<evidence type="ECO:0000256" key="4">
    <source>
        <dbReference type="ARBA" id="ARBA00023125"/>
    </source>
</evidence>
<protein>
    <submittedName>
        <fullName evidence="9">Aflatoxin biosynthesis regulatory protein</fullName>
    </submittedName>
</protein>
<dbReference type="PROSITE" id="PS00463">
    <property type="entry name" value="ZN2_CY6_FUNGAL_1"/>
    <property type="match status" value="1"/>
</dbReference>
<keyword evidence="5" id="KW-0804">Transcription</keyword>
<feature type="compositionally biased region" description="Polar residues" evidence="7">
    <location>
        <begin position="63"/>
        <end position="72"/>
    </location>
</feature>
<keyword evidence="3" id="KW-0805">Transcription regulation</keyword>
<evidence type="ECO:0000256" key="1">
    <source>
        <dbReference type="ARBA" id="ARBA00004123"/>
    </source>
</evidence>
<evidence type="ECO:0000256" key="5">
    <source>
        <dbReference type="ARBA" id="ARBA00023163"/>
    </source>
</evidence>
<dbReference type="InterPro" id="IPR036864">
    <property type="entry name" value="Zn2-C6_fun-type_DNA-bd_sf"/>
</dbReference>
<dbReference type="PROSITE" id="PS50048">
    <property type="entry name" value="ZN2_CY6_FUNGAL_2"/>
    <property type="match status" value="1"/>
</dbReference>
<dbReference type="InterPro" id="IPR050815">
    <property type="entry name" value="TF_fung"/>
</dbReference>
<name>A0A093Y4F7_TALMA</name>
<reference evidence="9" key="1">
    <citation type="journal article" date="2014" name="PLoS Genet.">
        <title>Signature Gene Expression Reveals Novel Clues to the Molecular Mechanisms of Dimorphic Transition in Penicillium marneffei.</title>
        <authorList>
            <person name="Yang E."/>
            <person name="Wang G."/>
            <person name="Cai J."/>
            <person name="Woo P.C."/>
            <person name="Lau S.K."/>
            <person name="Yuen K.-Y."/>
            <person name="Chow W.-N."/>
            <person name="Lin X."/>
        </authorList>
    </citation>
    <scope>NUCLEOTIDE SEQUENCE [LARGE SCALE GENOMIC DNA]</scope>
    <source>
        <strain evidence="9">PM1</strain>
    </source>
</reference>
<feature type="compositionally biased region" description="Low complexity" evidence="7">
    <location>
        <begin position="77"/>
        <end position="86"/>
    </location>
</feature>
<organism evidence="9">
    <name type="scientific">Talaromyces marneffei PM1</name>
    <dbReference type="NCBI Taxonomy" id="1077442"/>
    <lineage>
        <taxon>Eukaryota</taxon>
        <taxon>Fungi</taxon>
        <taxon>Dikarya</taxon>
        <taxon>Ascomycota</taxon>
        <taxon>Pezizomycotina</taxon>
        <taxon>Eurotiomycetes</taxon>
        <taxon>Eurotiomycetidae</taxon>
        <taxon>Eurotiales</taxon>
        <taxon>Trichocomaceae</taxon>
        <taxon>Talaromyces</taxon>
        <taxon>Talaromyces sect. Talaromyces</taxon>
    </lineage>
</organism>
<dbReference type="GO" id="GO:0000981">
    <property type="term" value="F:DNA-binding transcription factor activity, RNA polymerase II-specific"/>
    <property type="evidence" value="ECO:0007669"/>
    <property type="project" value="InterPro"/>
</dbReference>
<keyword evidence="2" id="KW-0479">Metal-binding</keyword>
<gene>
    <name evidence="9" type="ORF">GQ26_0032740</name>
</gene>
<dbReference type="Gene3D" id="4.10.240.10">
    <property type="entry name" value="Zn(2)-C6 fungal-type DNA-binding domain"/>
    <property type="match status" value="1"/>
</dbReference>
<sequence length="462" mass="51278">MAETEHARFVCLTCSSRKKACDKVVPACGPCVKRGLSCKYDDSGKKEKGPRAYNPGKHFVASDTWSSPNNQGLAAHSSWTSSPDTVSSSISVPQSIRDSLNQQVQDVMNITNLTADDISSRYFQSFHRLYPIISPELFQRVASKHAQGSNIPPSTDYSILILAMFLAITLPGYHRHSVFSLTGQEQLYVRIKSLLAQVQTVISPSLAFVQIMFIVTIWEYTRARPEAAYSSINTCASLARILGVGNELLEQSAYSQGAINIDLVEMEKRNDRLGGTEQQEYTTPLTIPKSQLSTTSGFVAVRCISECVSGLPDLNVSHAIFFSGWEPTELEVRIRTFLVVLLEESRRENTTLCSAVAFSIRALFLLHWTILDSLPQSEDVDSSQIRNLSWIALNSACNMTIDGIVYAAQDPSAAVPICSLYILQDSIRYLSEQQKVIGDEATISDLNMLLHADREYRSTYVF</sequence>
<comment type="caution">
    <text evidence="9">The sequence shown here is derived from an EMBL/GenBank/DDBJ whole genome shotgun (WGS) entry which is preliminary data.</text>
</comment>
<comment type="subcellular location">
    <subcellularLocation>
        <location evidence="1">Nucleus</location>
    </subcellularLocation>
</comment>
<evidence type="ECO:0000313" key="9">
    <source>
        <dbReference type="EMBL" id="KFX52393.1"/>
    </source>
</evidence>
<dbReference type="EMBL" id="JPOX01000003">
    <property type="protein sequence ID" value="KFX52393.1"/>
    <property type="molecule type" value="Genomic_DNA"/>
</dbReference>
<evidence type="ECO:0000256" key="7">
    <source>
        <dbReference type="SAM" id="MobiDB-lite"/>
    </source>
</evidence>
<dbReference type="Pfam" id="PF04082">
    <property type="entry name" value="Fungal_trans"/>
    <property type="match status" value="1"/>
</dbReference>
<dbReference type="GO" id="GO:0008270">
    <property type="term" value="F:zinc ion binding"/>
    <property type="evidence" value="ECO:0007669"/>
    <property type="project" value="InterPro"/>
</dbReference>
<dbReference type="CDD" id="cd00067">
    <property type="entry name" value="GAL4"/>
    <property type="match status" value="1"/>
</dbReference>
<dbReference type="PANTHER" id="PTHR47338:SF20">
    <property type="entry name" value="ZN(II)2CYS6 TRANSCRIPTION FACTOR (EUROFUNG)"/>
    <property type="match status" value="1"/>
</dbReference>
<dbReference type="InterPro" id="IPR001138">
    <property type="entry name" value="Zn2Cys6_DnaBD"/>
</dbReference>
<evidence type="ECO:0000256" key="3">
    <source>
        <dbReference type="ARBA" id="ARBA00023015"/>
    </source>
</evidence>
<dbReference type="SUPFAM" id="SSF57701">
    <property type="entry name" value="Zn2/Cys6 DNA-binding domain"/>
    <property type="match status" value="1"/>
</dbReference>
<dbReference type="HOGENOM" id="CLU_023880_4_0_1"/>
<proteinExistence type="predicted"/>
<dbReference type="SMART" id="SM00066">
    <property type="entry name" value="GAL4"/>
    <property type="match status" value="1"/>
</dbReference>
<keyword evidence="6" id="KW-0539">Nucleus</keyword>
<dbReference type="GO" id="GO:0003677">
    <property type="term" value="F:DNA binding"/>
    <property type="evidence" value="ECO:0007669"/>
    <property type="project" value="UniProtKB-KW"/>
</dbReference>
<evidence type="ECO:0000256" key="6">
    <source>
        <dbReference type="ARBA" id="ARBA00023242"/>
    </source>
</evidence>
<dbReference type="GO" id="GO:0006351">
    <property type="term" value="P:DNA-templated transcription"/>
    <property type="evidence" value="ECO:0007669"/>
    <property type="project" value="InterPro"/>
</dbReference>
<feature type="domain" description="Zn(2)-C6 fungal-type" evidence="8">
    <location>
        <begin position="10"/>
        <end position="40"/>
    </location>
</feature>
<accession>A0A093Y4F7</accession>